<feature type="chain" id="PRO_5019868479" evidence="8">
    <location>
        <begin position="30"/>
        <end position="1342"/>
    </location>
</feature>
<evidence type="ECO:0000313" key="11">
    <source>
        <dbReference type="EMBL" id="RXN22169.1"/>
    </source>
</evidence>
<evidence type="ECO:0000256" key="8">
    <source>
        <dbReference type="SAM" id="SignalP"/>
    </source>
</evidence>
<evidence type="ECO:0000259" key="9">
    <source>
        <dbReference type="PROSITE" id="PS50025"/>
    </source>
</evidence>
<feature type="signal peptide" evidence="8">
    <location>
        <begin position="1"/>
        <end position="29"/>
    </location>
</feature>
<dbReference type="PROSITE" id="PS00022">
    <property type="entry name" value="EGF_1"/>
    <property type="match status" value="12"/>
</dbReference>
<organism evidence="11 12">
    <name type="scientific">Labeo rohita</name>
    <name type="common">Indian major carp</name>
    <name type="synonym">Cyprinus rohita</name>
    <dbReference type="NCBI Taxonomy" id="84645"/>
    <lineage>
        <taxon>Eukaryota</taxon>
        <taxon>Metazoa</taxon>
        <taxon>Chordata</taxon>
        <taxon>Craniata</taxon>
        <taxon>Vertebrata</taxon>
        <taxon>Euteleostomi</taxon>
        <taxon>Actinopterygii</taxon>
        <taxon>Neopterygii</taxon>
        <taxon>Teleostei</taxon>
        <taxon>Ostariophysi</taxon>
        <taxon>Cypriniformes</taxon>
        <taxon>Cyprinidae</taxon>
        <taxon>Labeoninae</taxon>
        <taxon>Labeonini</taxon>
        <taxon>Labeo</taxon>
    </lineage>
</organism>
<feature type="disulfide bond" evidence="6">
    <location>
        <begin position="855"/>
        <end position="864"/>
    </location>
</feature>
<dbReference type="InterPro" id="IPR000742">
    <property type="entry name" value="EGF"/>
</dbReference>
<dbReference type="FunFam" id="2.10.25.10:FF:000282">
    <property type="entry name" value="Crumbs cell polarity complex component 2"/>
    <property type="match status" value="1"/>
</dbReference>
<dbReference type="InterPro" id="IPR000152">
    <property type="entry name" value="EGF-type_Asp/Asn_hydroxyl_site"/>
</dbReference>
<feature type="domain" description="EGF-like" evidence="10">
    <location>
        <begin position="1085"/>
        <end position="1121"/>
    </location>
</feature>
<dbReference type="EMBL" id="QBIY01012603">
    <property type="protein sequence ID" value="RXN22169.1"/>
    <property type="molecule type" value="Genomic_DNA"/>
</dbReference>
<keyword evidence="7" id="KW-0812">Transmembrane</keyword>
<dbReference type="FunFam" id="2.60.120.200:FF:000055">
    <property type="entry name" value="Crumbs cell polarity complex component 1"/>
    <property type="match status" value="1"/>
</dbReference>
<dbReference type="FunFam" id="2.10.25.10:FF:000252">
    <property type="entry name" value="Crumbs homolog 1 (Drosophila)"/>
    <property type="match status" value="1"/>
</dbReference>
<dbReference type="Pfam" id="PF00008">
    <property type="entry name" value="EGF"/>
    <property type="match status" value="8"/>
</dbReference>
<feature type="domain" description="EGF-like" evidence="10">
    <location>
        <begin position="272"/>
        <end position="309"/>
    </location>
</feature>
<dbReference type="PROSITE" id="PS01186">
    <property type="entry name" value="EGF_2"/>
    <property type="match status" value="8"/>
</dbReference>
<dbReference type="FunFam" id="2.60.120.200:FF:000081">
    <property type="entry name" value="Crumbs 1, cell polarity complex component"/>
    <property type="match status" value="1"/>
</dbReference>
<dbReference type="PROSITE" id="PS50026">
    <property type="entry name" value="EGF_3"/>
    <property type="match status" value="16"/>
</dbReference>
<dbReference type="InterPro" id="IPR009030">
    <property type="entry name" value="Growth_fac_rcpt_cys_sf"/>
</dbReference>
<protein>
    <submittedName>
        <fullName evidence="11">Crumbs-like protein</fullName>
    </submittedName>
</protein>
<dbReference type="InterPro" id="IPR018097">
    <property type="entry name" value="EGF_Ca-bd_CS"/>
</dbReference>
<feature type="domain" description="EGF-like" evidence="10">
    <location>
        <begin position="158"/>
        <end position="194"/>
    </location>
</feature>
<evidence type="ECO:0000256" key="6">
    <source>
        <dbReference type="PROSITE-ProRule" id="PRU00076"/>
    </source>
</evidence>
<dbReference type="FunFam" id="2.10.25.10:FF:000066">
    <property type="entry name" value="FAT atypical cadherin 4"/>
    <property type="match status" value="1"/>
</dbReference>
<dbReference type="SMART" id="SM00179">
    <property type="entry name" value="EGF_CA"/>
    <property type="match status" value="13"/>
</dbReference>
<feature type="disulfide bond" evidence="6">
    <location>
        <begin position="1111"/>
        <end position="1120"/>
    </location>
</feature>
<evidence type="ECO:0000313" key="12">
    <source>
        <dbReference type="Proteomes" id="UP000290572"/>
    </source>
</evidence>
<feature type="disulfide bond" evidence="6">
    <location>
        <begin position="1226"/>
        <end position="1235"/>
    </location>
</feature>
<feature type="disulfide bond" evidence="6">
    <location>
        <begin position="1186"/>
        <end position="1195"/>
    </location>
</feature>
<feature type="disulfide bond" evidence="6">
    <location>
        <begin position="222"/>
        <end position="231"/>
    </location>
</feature>
<feature type="disulfide bond" evidence="6">
    <location>
        <begin position="260"/>
        <end position="269"/>
    </location>
</feature>
<feature type="disulfide bond" evidence="6">
    <location>
        <begin position="1127"/>
        <end position="1137"/>
    </location>
</feature>
<comment type="caution">
    <text evidence="6">Lacks conserved residue(s) required for the propagation of feature annotation.</text>
</comment>
<dbReference type="Gene3D" id="2.60.120.200">
    <property type="match status" value="3"/>
</dbReference>
<dbReference type="SMART" id="SM00282">
    <property type="entry name" value="LamG"/>
    <property type="match status" value="3"/>
</dbReference>
<dbReference type="PROSITE" id="PS50025">
    <property type="entry name" value="LAM_G_DOMAIN"/>
    <property type="match status" value="3"/>
</dbReference>
<proteinExistence type="predicted"/>
<dbReference type="InterPro" id="IPR013320">
    <property type="entry name" value="ConA-like_dom_sf"/>
</dbReference>
<dbReference type="SMART" id="SM00181">
    <property type="entry name" value="EGF"/>
    <property type="match status" value="16"/>
</dbReference>
<feature type="domain" description="EGF-like" evidence="10">
    <location>
        <begin position="117"/>
        <end position="156"/>
    </location>
</feature>
<evidence type="ECO:0000256" key="1">
    <source>
        <dbReference type="ARBA" id="ARBA00022536"/>
    </source>
</evidence>
<dbReference type="FunFam" id="2.10.25.10:FF:000006">
    <property type="entry name" value="Versican core protein-like isoform 1"/>
    <property type="match status" value="1"/>
</dbReference>
<dbReference type="CDD" id="cd00110">
    <property type="entry name" value="LamG"/>
    <property type="match status" value="3"/>
</dbReference>
<evidence type="ECO:0000256" key="7">
    <source>
        <dbReference type="SAM" id="Phobius"/>
    </source>
</evidence>
<dbReference type="FunFam" id="2.10.25.10:FF:000031">
    <property type="entry name" value="neurogenic locus notch homolog protein 3"/>
    <property type="match status" value="1"/>
</dbReference>
<dbReference type="GO" id="GO:0045597">
    <property type="term" value="P:positive regulation of cell differentiation"/>
    <property type="evidence" value="ECO:0007669"/>
    <property type="project" value="UniProtKB-ARBA"/>
</dbReference>
<dbReference type="FunFam" id="2.10.25.10:FF:000472">
    <property type="entry name" value="Uncharacterized protein, isoform A"/>
    <property type="match status" value="1"/>
</dbReference>
<feature type="transmembrane region" description="Helical" evidence="7">
    <location>
        <begin position="1284"/>
        <end position="1306"/>
    </location>
</feature>
<dbReference type="GO" id="GO:0005886">
    <property type="term" value="C:plasma membrane"/>
    <property type="evidence" value="ECO:0007669"/>
    <property type="project" value="UniProtKB-ARBA"/>
</dbReference>
<dbReference type="PROSITE" id="PS00010">
    <property type="entry name" value="ASX_HYDROXYL"/>
    <property type="match status" value="8"/>
</dbReference>
<keyword evidence="5" id="KW-0325">Glycoprotein</keyword>
<evidence type="ECO:0000256" key="4">
    <source>
        <dbReference type="ARBA" id="ARBA00023157"/>
    </source>
</evidence>
<dbReference type="GO" id="GO:0060218">
    <property type="term" value="P:hematopoietic stem cell differentiation"/>
    <property type="evidence" value="ECO:0007669"/>
    <property type="project" value="UniProtKB-ARBA"/>
</dbReference>
<dbReference type="GO" id="GO:0005509">
    <property type="term" value="F:calcium ion binding"/>
    <property type="evidence" value="ECO:0007669"/>
    <property type="project" value="InterPro"/>
</dbReference>
<evidence type="ECO:0000256" key="3">
    <source>
        <dbReference type="ARBA" id="ARBA00022737"/>
    </source>
</evidence>
<dbReference type="GO" id="GO:0048731">
    <property type="term" value="P:system development"/>
    <property type="evidence" value="ECO:0007669"/>
    <property type="project" value="UniProtKB-ARBA"/>
</dbReference>
<name>A0A498MLC5_LABRO</name>
<dbReference type="SUPFAM" id="SSF57196">
    <property type="entry name" value="EGF/Laminin"/>
    <property type="match status" value="7"/>
</dbReference>
<keyword evidence="12" id="KW-1185">Reference proteome</keyword>
<feature type="domain" description="EGF-like" evidence="10">
    <location>
        <begin position="390"/>
        <end position="430"/>
    </location>
</feature>
<feature type="disulfide bond" evidence="6">
    <location>
        <begin position="184"/>
        <end position="193"/>
    </location>
</feature>
<gene>
    <name evidence="11" type="ORF">ROHU_023676</name>
</gene>
<feature type="domain" description="Laminin G" evidence="9">
    <location>
        <begin position="892"/>
        <end position="1083"/>
    </location>
</feature>
<feature type="disulfide bond" evidence="6">
    <location>
        <begin position="1148"/>
        <end position="1157"/>
    </location>
</feature>
<feature type="domain" description="EGF-like" evidence="10">
    <location>
        <begin position="1160"/>
        <end position="1196"/>
    </location>
</feature>
<sequence length="1342" mass="146806">MDMDLTVLGSAWLRLVACVLFLLLQWTESLTLLQTSTLCQDKPCQNRAECREAPSDFLCQCQSPAPVLPSTRCDSSSAFCQLSICQGNATCQPTGAYPGELVCQCESGLLGQDCHSSAQLCAQGLCGDNAQCLAVQDRSPGYACICQEGYTGSSCEKKVDHCSPNPCRNRAICRSRRDGPTCFCVPGFQGKHCEIEVNECMSWPCRNGATCLDKIGHYICLCRPGYTGSSCEVQIDECQSQPCLHGGSCHDHINGFSCTCLAGFQGELCEMNIDECSDQPCQNGALCVDETNSYRCDCSQTNFTGVHCEIPPPPCWSQPCLNGALCEDENGNYTCSCWPGALCEQNTTACTTNPCHNGATCEDFLGSYKCICLSESHDGVLYGGRNCSEPLLGCEGHECQNGAACMPFLSEGVHGYSCICQPGYTGSYCQTPTVFSFETIGGFLHLQPPLLGAETYFNITLSFRTVLKNTVLFQRGSEGVTLSLELQETHLLLDLRSDPQPNATSWTLTLPQDVSDGEWHTVEAVLGEGTLLLQLLEPCQDGENCSATAQVETGALELESALQSTFVGGSDEGGGYGSFIGCMRDLFVDSQLMVPEDWLSSSVVNVMQGCSHHDRCLSGPCENHGKCVNLWQGYQCSCPRPYVGQNCAEEYVTARFGQEDFASYAVFTVTDQVESDTLYLSMFLRTRKESGLLVLLANSTTEYLQMWLEKGKLVVQVNNVKTLMGKSVVNDGEIHFVAITIKEGMMTLQESDREFGATDVQPVSVQFEDVVYVGGLLDRQKTSAFGGYFKGCLVDLQLNDRKLEFFPLDASGMSYRPDRMVDVTAGCTSDDSCSKSPCQNGGMCFSLWDDFTCNCPPNTTGQHCEEVRWCELNPCPPKATCRTLNQGYECISNVTFQDNTTLVYHGNGLISRHLTSIVFSIRTRKRNVAVLHAESGSDFVTVSIQDGFLVLELLSGPSSSSSLSPVTLHSPRPVADGEWHVVELLMASPWANSSQWIMVPLDENDEHTISDSMTGNLDFLREGVDILLGGLGSKSGWNLIGCLSNVEIGGIVLSYYGPAEVRFPRIQKEKFNKISEEPVQTGCVGEAVCEPNPCQHGGICDDRFNLFQCFCLPGWGGDRCELNTNTCASNPCQHGYCTVQDLSYSCTCESGYTGTNCEVKVNVCASHKCANGGTCLHGFNSYSCLCPDRFTGPYCKCELDLDECRSNPCLNGGYCQNMVNKFQCVCEITFAGETCEVDVSDIYFYMAALFWQNLFQFLSYLILRLDDEPELNAETVSSDLLLSISLVSVFLLLGLFGVATGLVITLNRRATRGTYSPSRQEKEGSRVEMWNIVQPPPMERLI</sequence>
<dbReference type="STRING" id="84645.A0A498MLC5"/>
<dbReference type="Pfam" id="PF02210">
    <property type="entry name" value="Laminin_G_2"/>
    <property type="match status" value="3"/>
</dbReference>
<feature type="domain" description="EGF-like" evidence="10">
    <location>
        <begin position="234"/>
        <end position="270"/>
    </location>
</feature>
<dbReference type="PRINTS" id="PR01983">
    <property type="entry name" value="NOTCH"/>
</dbReference>
<feature type="domain" description="EGF-like" evidence="10">
    <location>
        <begin position="612"/>
        <end position="648"/>
    </location>
</feature>
<evidence type="ECO:0000256" key="5">
    <source>
        <dbReference type="ARBA" id="ARBA00023180"/>
    </source>
</evidence>
<feature type="domain" description="EGF-like" evidence="10">
    <location>
        <begin position="1200"/>
        <end position="1236"/>
    </location>
</feature>
<feature type="disulfide bond" evidence="6">
    <location>
        <begin position="638"/>
        <end position="647"/>
    </location>
</feature>
<dbReference type="InterPro" id="IPR001881">
    <property type="entry name" value="EGF-like_Ca-bd_dom"/>
</dbReference>
<feature type="disulfide bond" evidence="6">
    <location>
        <begin position="420"/>
        <end position="429"/>
    </location>
</feature>
<dbReference type="FunFam" id="2.10.25.10:FF:000400">
    <property type="entry name" value="Crumbs cell polarity complex component 1"/>
    <property type="match status" value="1"/>
</dbReference>
<dbReference type="FunFam" id="2.60.120.200:FF:000252">
    <property type="entry name" value="Crumbs 1, cell polarity complex component"/>
    <property type="match status" value="1"/>
</dbReference>
<dbReference type="Proteomes" id="UP000290572">
    <property type="component" value="Unassembled WGS sequence"/>
</dbReference>
<dbReference type="SUPFAM" id="SSF57184">
    <property type="entry name" value="Growth factor receptor domain"/>
    <property type="match status" value="2"/>
</dbReference>
<dbReference type="Gene3D" id="2.10.25.10">
    <property type="entry name" value="Laminin"/>
    <property type="match status" value="15"/>
</dbReference>
<dbReference type="Pfam" id="PF12661">
    <property type="entry name" value="hEGF"/>
    <property type="match status" value="5"/>
</dbReference>
<dbReference type="FunFam" id="2.10.25.10:FF:000327">
    <property type="entry name" value="neurogenic locus notch homolog protein 4"/>
    <property type="match status" value="1"/>
</dbReference>
<dbReference type="FunFam" id="2.10.25.10:FF:000039">
    <property type="entry name" value="Crumbs cell polarity complex component 1"/>
    <property type="match status" value="1"/>
</dbReference>
<keyword evidence="4 6" id="KW-1015">Disulfide bond</keyword>
<feature type="domain" description="EGF-like" evidence="10">
    <location>
        <begin position="35"/>
        <end position="74"/>
    </location>
</feature>
<dbReference type="GO" id="GO:1901222">
    <property type="term" value="P:regulation of non-canonical NF-kappaB signal transduction"/>
    <property type="evidence" value="ECO:0007669"/>
    <property type="project" value="UniProtKB-ARBA"/>
</dbReference>
<feature type="disulfide bond" evidence="6">
    <location>
        <begin position="146"/>
        <end position="155"/>
    </location>
</feature>
<dbReference type="CDD" id="cd00054">
    <property type="entry name" value="EGF_CA"/>
    <property type="match status" value="12"/>
</dbReference>
<dbReference type="PANTHER" id="PTHR12916:SF4">
    <property type="entry name" value="UNINFLATABLE, ISOFORM C"/>
    <property type="match status" value="1"/>
</dbReference>
<dbReference type="PROSITE" id="PS01187">
    <property type="entry name" value="EGF_CA"/>
    <property type="match status" value="3"/>
</dbReference>
<dbReference type="PANTHER" id="PTHR12916">
    <property type="entry name" value="CYTOCHROME C OXIDASE POLYPEPTIDE VIC-2"/>
    <property type="match status" value="1"/>
</dbReference>
<keyword evidence="1 6" id="KW-0245">EGF-like domain</keyword>
<dbReference type="SUPFAM" id="SSF49899">
    <property type="entry name" value="Concanavalin A-like lectins/glucanases"/>
    <property type="match status" value="3"/>
</dbReference>
<keyword evidence="3" id="KW-0677">Repeat</keyword>
<dbReference type="InterPro" id="IPR013032">
    <property type="entry name" value="EGF-like_CS"/>
</dbReference>
<keyword evidence="7" id="KW-0472">Membrane</keyword>
<feature type="domain" description="Laminin G" evidence="9">
    <location>
        <begin position="651"/>
        <end position="827"/>
    </location>
</feature>
<feature type="domain" description="EGF-like" evidence="10">
    <location>
        <begin position="829"/>
        <end position="865"/>
    </location>
</feature>
<feature type="domain" description="EGF-like" evidence="10">
    <location>
        <begin position="311"/>
        <end position="344"/>
    </location>
</feature>
<accession>A0A498MLC5</accession>
<feature type="domain" description="EGF-like" evidence="10">
    <location>
        <begin position="76"/>
        <end position="115"/>
    </location>
</feature>
<feature type="domain" description="Laminin G" evidence="9">
    <location>
        <begin position="433"/>
        <end position="610"/>
    </location>
</feature>
<reference evidence="11 12" key="1">
    <citation type="submission" date="2018-03" db="EMBL/GenBank/DDBJ databases">
        <title>Draft genome sequence of Rohu Carp (Labeo rohita).</title>
        <authorList>
            <person name="Das P."/>
            <person name="Kushwaha B."/>
            <person name="Joshi C.G."/>
            <person name="Kumar D."/>
            <person name="Nagpure N.S."/>
            <person name="Sahoo L."/>
            <person name="Das S.P."/>
            <person name="Bit A."/>
            <person name="Patnaik S."/>
            <person name="Meher P.K."/>
            <person name="Jayasankar P."/>
            <person name="Koringa P.G."/>
            <person name="Patel N.V."/>
            <person name="Hinsu A.T."/>
            <person name="Kumar R."/>
            <person name="Pandey M."/>
            <person name="Agarwal S."/>
            <person name="Srivastava S."/>
            <person name="Singh M."/>
            <person name="Iquebal M.A."/>
            <person name="Jaiswal S."/>
            <person name="Angadi U.B."/>
            <person name="Kumar N."/>
            <person name="Raza M."/>
            <person name="Shah T.M."/>
            <person name="Rai A."/>
            <person name="Jena J.K."/>
        </authorList>
    </citation>
    <scope>NUCLEOTIDE SEQUENCE [LARGE SCALE GENOMIC DNA]</scope>
    <source>
        <strain evidence="11">DASCIFA01</strain>
        <tissue evidence="11">Testis</tissue>
    </source>
</reference>
<dbReference type="PRINTS" id="PR00010">
    <property type="entry name" value="EGFBLOOD"/>
</dbReference>
<keyword evidence="2 8" id="KW-0732">Signal</keyword>
<keyword evidence="7" id="KW-1133">Transmembrane helix</keyword>
<feature type="disulfide bond" evidence="6">
    <location>
        <begin position="105"/>
        <end position="114"/>
    </location>
</feature>
<evidence type="ECO:0000259" key="10">
    <source>
        <dbReference type="PROSITE" id="PS50026"/>
    </source>
</evidence>
<feature type="domain" description="EGF-like" evidence="10">
    <location>
        <begin position="196"/>
        <end position="232"/>
    </location>
</feature>
<dbReference type="InterPro" id="IPR001791">
    <property type="entry name" value="Laminin_G"/>
</dbReference>
<evidence type="ECO:0000256" key="2">
    <source>
        <dbReference type="ARBA" id="ARBA00022729"/>
    </source>
</evidence>
<comment type="caution">
    <text evidence="11">The sequence shown here is derived from an EMBL/GenBank/DDBJ whole genome shotgun (WGS) entry which is preliminary data.</text>
</comment>
<feature type="domain" description="EGF-like" evidence="10">
    <location>
        <begin position="1123"/>
        <end position="1158"/>
    </location>
</feature>
<feature type="domain" description="EGF-like" evidence="10">
    <location>
        <begin position="346"/>
        <end position="388"/>
    </location>
</feature>